<dbReference type="OrthoDB" id="203824at2759"/>
<feature type="region of interest" description="Disordered" evidence="4">
    <location>
        <begin position="406"/>
        <end position="428"/>
    </location>
</feature>
<accession>A0A8E2EL60</accession>
<feature type="compositionally biased region" description="Low complexity" evidence="4">
    <location>
        <begin position="158"/>
        <end position="173"/>
    </location>
</feature>
<sequence>MFNLGGTSSGGFSFPTNTTTSAQSTGSLFSGTTGTPATSQPGTGGLFGRVGPANAPQPAQGQSTATSSLFSNLGGSTSQPQSSTTNPFTNLGTSSSNPFAGLATSTSQPAASNPFASLTTSASQPSQPAASNLFAGLATSTSKPQQSGTPSLFGSIGATTSTQPQQQSTAPTSLFSGLGASTSQPQQSSNTTGSLFSGLGASASQQQQSNTASQQQEQTQQQGGPLLQSTNPTGRSAHFDHLLERGRKRNNQENVTSQFSDLPSLQLGLGDIARKVRNLGSGGPSATQAQDSRAHYLLAASGVSTGRTLRDLNQLGAQAGLSTAGPPSNAVDTGVDGYIADLHSQSTLALIQEGLEQSKRDFDSFLEENVQMEWDAQRKRIYEHFGLAKQSENLAASTSAIPGQAARGAFGRSTRRGRGLDASTRSSGGMSFGASGMRSVIGSPATGFQGRGGAIQDSSDRTVVGPQTGPEDRFLRDKQEKFAAKVKELNLARLQEVVYPVLKNFAAVEMQSGIENTEQLVDAYNALISITQEDSQVERPTDNGAIKERQFSKAYLSENPHSAESIDMRKRILGGARQFLEANYFNQLEAAIAKNPREANLGGVPSAINKVRAYVRLRLARKELGVEPDKLQKLQDGDFPWALVFHLLRCGLVKEAADYVATNKPFFASHDRQFINAIAYYAKDKERRLSGTLQHGINHTFSQRSRIATPTDPYVMACYKVLGRCELSKRSIEGINLSMEDWVWLQFNLARESNRSEESAGESFGLEELRSTISDIGQRHFSPGSDAAGGYGVFFFLQILAGMFEQAVNYLYQHNYVSAVHFAIALDFYGLLRVVDMRSAGTETLTFTTRQQPQLNFGQMVGYYTRDFRAAKAEAATDYLTLICLNADLPGEAGRQQSELCYEALRELVLETREFAELLGDIREDGSSVKGAIEKRAALIKISDQKNFLKTITNQAAKVADDSGRTTDAVLLYHLSGEYNNVVTILSRSVSEALSVDLGQESLRLEPLKPRAAAAMEGQQQLQPGSTLSLASIDDPVRLAQSMVLIYNRSQSSYGKISPANRDTISVLLRLSEAKQNVEAGRWAEAYDIIKNTSLLPLDAGGALPSIRKTANNFSTYAPDIARNIGNVLMWTITCCGRQREALLNTPYEDPTRKLIADSLLQSAKDLMVFAGLIRYKLPPKVFEVLAQAGQEVGL</sequence>
<evidence type="ECO:0000256" key="2">
    <source>
        <dbReference type="ARBA" id="ARBA00010186"/>
    </source>
</evidence>
<feature type="compositionally biased region" description="Polar residues" evidence="4">
    <location>
        <begin position="57"/>
        <end position="75"/>
    </location>
</feature>
<evidence type="ECO:0000313" key="5">
    <source>
        <dbReference type="EMBL" id="OCK85826.1"/>
    </source>
</evidence>
<evidence type="ECO:0000313" key="6">
    <source>
        <dbReference type="Proteomes" id="UP000250266"/>
    </source>
</evidence>
<dbReference type="GO" id="GO:0016973">
    <property type="term" value="P:poly(A)+ mRNA export from nucleus"/>
    <property type="evidence" value="ECO:0007669"/>
    <property type="project" value="TreeGrafter"/>
</dbReference>
<dbReference type="GO" id="GO:0017056">
    <property type="term" value="F:structural constituent of nuclear pore"/>
    <property type="evidence" value="ECO:0007669"/>
    <property type="project" value="InterPro"/>
</dbReference>
<feature type="compositionally biased region" description="Low complexity" evidence="4">
    <location>
        <begin position="10"/>
        <end position="35"/>
    </location>
</feature>
<dbReference type="AlphaFoldDB" id="A0A8E2EL60"/>
<keyword evidence="6" id="KW-1185">Reference proteome</keyword>
<evidence type="ECO:0000256" key="4">
    <source>
        <dbReference type="SAM" id="MobiDB-lite"/>
    </source>
</evidence>
<comment type="similarity">
    <text evidence="2">Belongs to the nucleoporin interacting component (NIC) family.</text>
</comment>
<dbReference type="InterPro" id="IPR007231">
    <property type="entry name" value="Nucleoporin_int_Nup93/Nic96"/>
</dbReference>
<dbReference type="PANTHER" id="PTHR11225">
    <property type="entry name" value="NUCLEAR PORE COMPLEX PROTEIN NUP93 NUCLEOPORIN NUP93 DEAD EYE PROTEIN"/>
    <property type="match status" value="1"/>
</dbReference>
<organism evidence="5 6">
    <name type="scientific">Lepidopterella palustris CBS 459.81</name>
    <dbReference type="NCBI Taxonomy" id="1314670"/>
    <lineage>
        <taxon>Eukaryota</taxon>
        <taxon>Fungi</taxon>
        <taxon>Dikarya</taxon>
        <taxon>Ascomycota</taxon>
        <taxon>Pezizomycotina</taxon>
        <taxon>Dothideomycetes</taxon>
        <taxon>Pleosporomycetidae</taxon>
        <taxon>Mytilinidiales</taxon>
        <taxon>Argynnaceae</taxon>
        <taxon>Lepidopterella</taxon>
    </lineage>
</organism>
<feature type="compositionally biased region" description="Low complexity" evidence="4">
    <location>
        <begin position="181"/>
        <end position="230"/>
    </location>
</feature>
<dbReference type="PANTHER" id="PTHR11225:SF4">
    <property type="entry name" value="NUCLEAR PORE COMPLEX PROTEIN NUP93"/>
    <property type="match status" value="1"/>
</dbReference>
<feature type="region of interest" description="Disordered" evidence="4">
    <location>
        <begin position="448"/>
        <end position="472"/>
    </location>
</feature>
<dbReference type="GO" id="GO:0006606">
    <property type="term" value="P:protein import into nucleus"/>
    <property type="evidence" value="ECO:0007669"/>
    <property type="project" value="TreeGrafter"/>
</dbReference>
<dbReference type="EMBL" id="KV744813">
    <property type="protein sequence ID" value="OCK85826.1"/>
    <property type="molecule type" value="Genomic_DNA"/>
</dbReference>
<name>A0A8E2EL60_9PEZI</name>
<dbReference type="Pfam" id="PF04097">
    <property type="entry name" value="Nic96"/>
    <property type="match status" value="1"/>
</dbReference>
<gene>
    <name evidence="5" type="ORF">K432DRAFT_399952</name>
</gene>
<feature type="compositionally biased region" description="Low complexity" evidence="4">
    <location>
        <begin position="76"/>
        <end position="89"/>
    </location>
</feature>
<feature type="region of interest" description="Disordered" evidence="4">
    <location>
        <begin position="1"/>
        <end position="237"/>
    </location>
</feature>
<comment type="subcellular location">
    <subcellularLocation>
        <location evidence="1">Nucleus envelope</location>
    </subcellularLocation>
</comment>
<keyword evidence="3" id="KW-0539">Nucleus</keyword>
<evidence type="ECO:0000256" key="1">
    <source>
        <dbReference type="ARBA" id="ARBA00004259"/>
    </source>
</evidence>
<feature type="compositionally biased region" description="Low complexity" evidence="4">
    <location>
        <begin position="121"/>
        <end position="131"/>
    </location>
</feature>
<proteinExistence type="inferred from homology"/>
<dbReference type="Proteomes" id="UP000250266">
    <property type="component" value="Unassembled WGS sequence"/>
</dbReference>
<dbReference type="GO" id="GO:0005643">
    <property type="term" value="C:nuclear pore"/>
    <property type="evidence" value="ECO:0007669"/>
    <property type="project" value="InterPro"/>
</dbReference>
<feature type="compositionally biased region" description="Polar residues" evidence="4">
    <location>
        <begin position="138"/>
        <end position="152"/>
    </location>
</feature>
<reference evidence="5 6" key="1">
    <citation type="journal article" date="2016" name="Nat. Commun.">
        <title>Ectomycorrhizal ecology is imprinted in the genome of the dominant symbiotic fungus Cenococcum geophilum.</title>
        <authorList>
            <consortium name="DOE Joint Genome Institute"/>
            <person name="Peter M."/>
            <person name="Kohler A."/>
            <person name="Ohm R.A."/>
            <person name="Kuo A."/>
            <person name="Krutzmann J."/>
            <person name="Morin E."/>
            <person name="Arend M."/>
            <person name="Barry K.W."/>
            <person name="Binder M."/>
            <person name="Choi C."/>
            <person name="Clum A."/>
            <person name="Copeland A."/>
            <person name="Grisel N."/>
            <person name="Haridas S."/>
            <person name="Kipfer T."/>
            <person name="LaButti K."/>
            <person name="Lindquist E."/>
            <person name="Lipzen A."/>
            <person name="Maire R."/>
            <person name="Meier B."/>
            <person name="Mihaltcheva S."/>
            <person name="Molinier V."/>
            <person name="Murat C."/>
            <person name="Poggeler S."/>
            <person name="Quandt C.A."/>
            <person name="Sperisen C."/>
            <person name="Tritt A."/>
            <person name="Tisserant E."/>
            <person name="Crous P.W."/>
            <person name="Henrissat B."/>
            <person name="Nehls U."/>
            <person name="Egli S."/>
            <person name="Spatafora J.W."/>
            <person name="Grigoriev I.V."/>
            <person name="Martin F.M."/>
        </authorList>
    </citation>
    <scope>NUCLEOTIDE SEQUENCE [LARGE SCALE GENOMIC DNA]</scope>
    <source>
        <strain evidence="5 6">CBS 459.81</strain>
    </source>
</reference>
<feature type="compositionally biased region" description="Polar residues" evidence="4">
    <location>
        <begin position="90"/>
        <end position="120"/>
    </location>
</feature>
<evidence type="ECO:0000256" key="3">
    <source>
        <dbReference type="ARBA" id="ARBA00023242"/>
    </source>
</evidence>
<protein>
    <submittedName>
        <fullName evidence="5">NIC-domain-containing protein</fullName>
    </submittedName>
</protein>